<dbReference type="PANTHER" id="PTHR34136:SF1">
    <property type="entry name" value="UDP-N-ACETYL-D-MANNOSAMINURONIC ACID TRANSFERASE"/>
    <property type="match status" value="1"/>
</dbReference>
<dbReference type="Pfam" id="PF03808">
    <property type="entry name" value="Glyco_tran_WecG"/>
    <property type="match status" value="1"/>
</dbReference>
<sequence>MKGRDRKPIAGASEQAKTCQLAHAYDVLGIPVAALGWSEALDLITDHIKRGEFLRVAWLNAHCANIAYQAPNYRAALNQFLVLPDGLGVDLAAYVWHGKKFPANLNGTDFTPALIRHVKTPLRIGLLGARPGVTQKAAKYFAGLAPQHEVRIISDGFFTPQQEEGVLQKLADFHPHILLVAMGVPRQELFIIDRLTERHCTTAFAVGALFDLQTGTIRRAPPWVRRLRAEWLYRLWQEPGRLWRRYIVGNFLFVARLMWERLTGRKQFTNDGEA</sequence>
<keyword evidence="2 3" id="KW-0808">Transferase</keyword>
<proteinExistence type="predicted"/>
<dbReference type="NCBIfam" id="TIGR00696">
    <property type="entry name" value="wecG_tagA_cpsF"/>
    <property type="match status" value="1"/>
</dbReference>
<keyword evidence="4" id="KW-1185">Reference proteome</keyword>
<dbReference type="RefSeq" id="WP_114439107.1">
    <property type="nucleotide sequence ID" value="NZ_QOZG01000002.1"/>
</dbReference>
<dbReference type="AlphaFoldDB" id="A0A368K998"/>
<evidence type="ECO:0000313" key="4">
    <source>
        <dbReference type="Proteomes" id="UP000253420"/>
    </source>
</evidence>
<keyword evidence="1" id="KW-0328">Glycosyltransferase</keyword>
<evidence type="ECO:0000256" key="2">
    <source>
        <dbReference type="ARBA" id="ARBA00022679"/>
    </source>
</evidence>
<accession>A0A368K998</accession>
<dbReference type="GO" id="GO:0016758">
    <property type="term" value="F:hexosyltransferase activity"/>
    <property type="evidence" value="ECO:0007669"/>
    <property type="project" value="TreeGrafter"/>
</dbReference>
<dbReference type="Proteomes" id="UP000253420">
    <property type="component" value="Unassembled WGS sequence"/>
</dbReference>
<gene>
    <name evidence="3" type="ORF">DUT91_04010</name>
</gene>
<evidence type="ECO:0000256" key="1">
    <source>
        <dbReference type="ARBA" id="ARBA00022676"/>
    </source>
</evidence>
<dbReference type="PANTHER" id="PTHR34136">
    <property type="match status" value="1"/>
</dbReference>
<dbReference type="EMBL" id="QOZG01000002">
    <property type="protein sequence ID" value="RCS24660.1"/>
    <property type="molecule type" value="Genomic_DNA"/>
</dbReference>
<dbReference type="CDD" id="cd06533">
    <property type="entry name" value="Glyco_transf_WecG_TagA"/>
    <property type="match status" value="1"/>
</dbReference>
<dbReference type="InterPro" id="IPR004629">
    <property type="entry name" value="WecG_TagA_CpsF"/>
</dbReference>
<reference evidence="3 4" key="1">
    <citation type="submission" date="2018-07" db="EMBL/GenBank/DDBJ databases">
        <title>The draft genome of Phyllobacterium salinisoli.</title>
        <authorList>
            <person name="Liu L."/>
            <person name="Li L."/>
            <person name="Zhang X."/>
            <person name="Liang L."/>
        </authorList>
    </citation>
    <scope>NUCLEOTIDE SEQUENCE [LARGE SCALE GENOMIC DNA]</scope>
    <source>
        <strain evidence="3 4">LLAN61</strain>
    </source>
</reference>
<name>A0A368K998_9HYPH</name>
<organism evidence="3 4">
    <name type="scientific">Phyllobacterium salinisoli</name>
    <dbReference type="NCBI Taxonomy" id="1899321"/>
    <lineage>
        <taxon>Bacteria</taxon>
        <taxon>Pseudomonadati</taxon>
        <taxon>Pseudomonadota</taxon>
        <taxon>Alphaproteobacteria</taxon>
        <taxon>Hyphomicrobiales</taxon>
        <taxon>Phyllobacteriaceae</taxon>
        <taxon>Phyllobacterium</taxon>
    </lineage>
</organism>
<evidence type="ECO:0000313" key="3">
    <source>
        <dbReference type="EMBL" id="RCS24660.1"/>
    </source>
</evidence>
<protein>
    <submittedName>
        <fullName evidence="3">Glycosyltransferase</fullName>
    </submittedName>
</protein>
<dbReference type="OrthoDB" id="9771846at2"/>
<comment type="caution">
    <text evidence="3">The sequence shown here is derived from an EMBL/GenBank/DDBJ whole genome shotgun (WGS) entry which is preliminary data.</text>
</comment>